<dbReference type="InterPro" id="IPR017900">
    <property type="entry name" value="4Fe4S_Fe_S_CS"/>
</dbReference>
<dbReference type="InterPro" id="IPR017896">
    <property type="entry name" value="4Fe4S_Fe-S-bd"/>
</dbReference>
<dbReference type="PANTHER" id="PTHR42827">
    <property type="entry name" value="IRON-SULFUR CLUSTER-BINDING PROTEIN-RELATED"/>
    <property type="match status" value="1"/>
</dbReference>
<dbReference type="Gene3D" id="3.30.70.20">
    <property type="match status" value="1"/>
</dbReference>
<dbReference type="PANTHER" id="PTHR42827:SF1">
    <property type="entry name" value="IRON-SULFUR CLUSTER-BINDING PROTEIN"/>
    <property type="match status" value="1"/>
</dbReference>
<dbReference type="Pfam" id="PF13484">
    <property type="entry name" value="Fer4_16"/>
    <property type="match status" value="1"/>
</dbReference>
<dbReference type="PROSITE" id="PS00198">
    <property type="entry name" value="4FE4S_FER_1"/>
    <property type="match status" value="1"/>
</dbReference>
<dbReference type="AlphaFoldDB" id="A0A0F9QPY0"/>
<reference evidence="2" key="1">
    <citation type="journal article" date="2015" name="Nature">
        <title>Complex archaea that bridge the gap between prokaryotes and eukaryotes.</title>
        <authorList>
            <person name="Spang A."/>
            <person name="Saw J.H."/>
            <person name="Jorgensen S.L."/>
            <person name="Zaremba-Niedzwiedzka K."/>
            <person name="Martijn J."/>
            <person name="Lind A.E."/>
            <person name="van Eijk R."/>
            <person name="Schleper C."/>
            <person name="Guy L."/>
            <person name="Ettema T.J."/>
        </authorList>
    </citation>
    <scope>NUCLEOTIDE SEQUENCE</scope>
</reference>
<accession>A0A0F9QPY0</accession>
<dbReference type="PROSITE" id="PS51379">
    <property type="entry name" value="4FE4S_FER_2"/>
    <property type="match status" value="1"/>
</dbReference>
<protein>
    <recommendedName>
        <fullName evidence="1">4Fe-4S ferredoxin-type domain-containing protein</fullName>
    </recommendedName>
</protein>
<sequence length="318" mass="32920">MKPYEIVGELKRFDRRNVAFARSHSEADHPARRAKRPTAEELIASGKEGFGRADFALQAGSRVVDGSLRGQLGQVQTPPEGAAPWQPGDAAELTARVKQAAELFGAADVGVTRVNPLWVYAAGEGEGESPVLTAGLLTAVVMTIEMDYDLIATSPGVGASAATGMGYSQMAATAVSMASMLVSLGFSALPSGNDTALSVPLAIDAGLGEGGRNGNLIARRHGPRVRLCKVFTDAPLATDEPIDLGVRATCGGCEKCADACPVGAIARGEPTAAGPTPSNNPGPVKWYANPDKCLAFWAVNGTNCSNCIRSCPFNRPPG</sequence>
<evidence type="ECO:0000313" key="2">
    <source>
        <dbReference type="EMBL" id="KKN44489.1"/>
    </source>
</evidence>
<feature type="domain" description="4Fe-4S ferredoxin-type" evidence="1">
    <location>
        <begin position="240"/>
        <end position="270"/>
    </location>
</feature>
<organism evidence="2">
    <name type="scientific">marine sediment metagenome</name>
    <dbReference type="NCBI Taxonomy" id="412755"/>
    <lineage>
        <taxon>unclassified sequences</taxon>
        <taxon>metagenomes</taxon>
        <taxon>ecological metagenomes</taxon>
    </lineage>
</organism>
<comment type="caution">
    <text evidence="2">The sequence shown here is derived from an EMBL/GenBank/DDBJ whole genome shotgun (WGS) entry which is preliminary data.</text>
</comment>
<name>A0A0F9QPY0_9ZZZZ</name>
<dbReference type="SUPFAM" id="SSF54862">
    <property type="entry name" value="4Fe-4S ferredoxins"/>
    <property type="match status" value="1"/>
</dbReference>
<dbReference type="EMBL" id="LAZR01001447">
    <property type="protein sequence ID" value="KKN44489.1"/>
    <property type="molecule type" value="Genomic_DNA"/>
</dbReference>
<gene>
    <name evidence="2" type="ORF">LCGC14_0692500</name>
</gene>
<evidence type="ECO:0000259" key="1">
    <source>
        <dbReference type="PROSITE" id="PS51379"/>
    </source>
</evidence>
<proteinExistence type="predicted"/>